<evidence type="ECO:0008006" key="6">
    <source>
        <dbReference type="Google" id="ProtNLM"/>
    </source>
</evidence>
<keyword evidence="2" id="KW-0560">Oxidoreductase</keyword>
<dbReference type="EMBL" id="FMYU01000005">
    <property type="protein sequence ID" value="SDC41375.1"/>
    <property type="molecule type" value="Genomic_DNA"/>
</dbReference>
<sequence length="253" mass="28466">MGSVLITGASSGIGKACAEIFAKGGYNLILNARRINRLEELTKNLIEKNKVKVYYKKTDMSKKDEIFEFVDSIPEDFFPIDVLVNNAGLSRGLEPLDQGNIDDWNEMIDTNIKGVLYITKLIIPIMKKQGFGHIINLGSIAGHESYPGGNVYCATKAAIKSLTKSLRMDLLRTNIRVSSVDPGMVETEFSEVRFRDKEKAKKVYENIKPLYAQDIADVIYFIATRPQHVNIEDVIIMPTQQASVLLNDRDYKK</sequence>
<dbReference type="AlphaFoldDB" id="A0A1G6LF25"/>
<evidence type="ECO:0000256" key="1">
    <source>
        <dbReference type="ARBA" id="ARBA00006484"/>
    </source>
</evidence>
<name>A0A1G6LF25_9BACT</name>
<dbReference type="InterPro" id="IPR036291">
    <property type="entry name" value="NAD(P)-bd_dom_sf"/>
</dbReference>
<organism evidence="4 5">
    <name type="scientific">Desulfurella multipotens</name>
    <dbReference type="NCBI Taxonomy" id="79269"/>
    <lineage>
        <taxon>Bacteria</taxon>
        <taxon>Pseudomonadati</taxon>
        <taxon>Campylobacterota</taxon>
        <taxon>Desulfurellia</taxon>
        <taxon>Desulfurellales</taxon>
        <taxon>Desulfurellaceae</taxon>
        <taxon>Desulfurella</taxon>
    </lineage>
</organism>
<gene>
    <name evidence="4" type="ORF">SAMN05660835_00787</name>
</gene>
<dbReference type="FunFam" id="3.40.50.720:FF:000047">
    <property type="entry name" value="NADP-dependent L-serine/L-allo-threonine dehydrogenase"/>
    <property type="match status" value="1"/>
</dbReference>
<proteinExistence type="inferred from homology"/>
<dbReference type="PANTHER" id="PTHR42901">
    <property type="entry name" value="ALCOHOL DEHYDROGENASE"/>
    <property type="match status" value="1"/>
</dbReference>
<dbReference type="PRINTS" id="PR00081">
    <property type="entry name" value="GDHRDH"/>
</dbReference>
<dbReference type="Pfam" id="PF00106">
    <property type="entry name" value="adh_short"/>
    <property type="match status" value="1"/>
</dbReference>
<dbReference type="Proteomes" id="UP000199411">
    <property type="component" value="Unassembled WGS sequence"/>
</dbReference>
<accession>A0A1G6LF25</accession>
<dbReference type="SUPFAM" id="SSF51735">
    <property type="entry name" value="NAD(P)-binding Rossmann-fold domains"/>
    <property type="match status" value="1"/>
</dbReference>
<keyword evidence="5" id="KW-1185">Reference proteome</keyword>
<evidence type="ECO:0000313" key="4">
    <source>
        <dbReference type="EMBL" id="SDC41375.1"/>
    </source>
</evidence>
<dbReference type="InterPro" id="IPR020904">
    <property type="entry name" value="Sc_DH/Rdtase_CS"/>
</dbReference>
<dbReference type="RefSeq" id="WP_025391864.1">
    <property type="nucleotide sequence ID" value="NZ_FMYU01000005.1"/>
</dbReference>
<evidence type="ECO:0000256" key="2">
    <source>
        <dbReference type="ARBA" id="ARBA00023002"/>
    </source>
</evidence>
<dbReference type="InterPro" id="IPR002347">
    <property type="entry name" value="SDR_fam"/>
</dbReference>
<dbReference type="OrthoDB" id="658698at2"/>
<dbReference type="PROSITE" id="PS00061">
    <property type="entry name" value="ADH_SHORT"/>
    <property type="match status" value="1"/>
</dbReference>
<evidence type="ECO:0000313" key="5">
    <source>
        <dbReference type="Proteomes" id="UP000199411"/>
    </source>
</evidence>
<dbReference type="GO" id="GO:0016616">
    <property type="term" value="F:oxidoreductase activity, acting on the CH-OH group of donors, NAD or NADP as acceptor"/>
    <property type="evidence" value="ECO:0007669"/>
    <property type="project" value="UniProtKB-ARBA"/>
</dbReference>
<protein>
    <recommendedName>
        <fullName evidence="6">NADP-dependent 3-hydroxy acid dehydrogenase YdfG</fullName>
    </recommendedName>
</protein>
<reference evidence="5" key="1">
    <citation type="submission" date="2016-10" db="EMBL/GenBank/DDBJ databases">
        <authorList>
            <person name="Varghese N."/>
            <person name="Submissions S."/>
        </authorList>
    </citation>
    <scope>NUCLEOTIDE SEQUENCE [LARGE SCALE GENOMIC DNA]</scope>
    <source>
        <strain evidence="5">DSM 8415</strain>
    </source>
</reference>
<dbReference type="PANTHER" id="PTHR42901:SF1">
    <property type="entry name" value="ALCOHOL DEHYDROGENASE"/>
    <property type="match status" value="1"/>
</dbReference>
<comment type="similarity">
    <text evidence="1 3">Belongs to the short-chain dehydrogenases/reductases (SDR) family.</text>
</comment>
<dbReference type="Gene3D" id="3.40.50.720">
    <property type="entry name" value="NAD(P)-binding Rossmann-like Domain"/>
    <property type="match status" value="1"/>
</dbReference>
<evidence type="ECO:0000256" key="3">
    <source>
        <dbReference type="RuleBase" id="RU000363"/>
    </source>
</evidence>
<dbReference type="PRINTS" id="PR00080">
    <property type="entry name" value="SDRFAMILY"/>
</dbReference>